<keyword evidence="2 3" id="KW-0808">Transferase</keyword>
<dbReference type="InterPro" id="IPR002213">
    <property type="entry name" value="UDP_glucos_trans"/>
</dbReference>
<evidence type="ECO:0000256" key="4">
    <source>
        <dbReference type="RuleBase" id="RU362057"/>
    </source>
</evidence>
<proteinExistence type="inferred from homology"/>
<dbReference type="KEGG" id="zma:100856925"/>
<comment type="caution">
    <text evidence="5">The sequence shown here is derived from an EMBL/GenBank/DDBJ whole genome shotgun (WGS) entry which is preliminary data.</text>
</comment>
<dbReference type="GO" id="GO:0008194">
    <property type="term" value="F:UDP-glycosyltransferase activity"/>
    <property type="evidence" value="ECO:0007669"/>
    <property type="project" value="InterPro"/>
</dbReference>
<dbReference type="HOGENOM" id="CLU_001724_0_1_1"/>
<dbReference type="OrthoDB" id="5835829at2759"/>
<dbReference type="PANTHER" id="PTHR11926:SF1505">
    <property type="entry name" value="GLYCOSYLTRANSFERASE"/>
    <property type="match status" value="1"/>
</dbReference>
<keyword evidence="3" id="KW-0328">Glycosyltransferase</keyword>
<evidence type="ECO:0000256" key="2">
    <source>
        <dbReference type="ARBA" id="ARBA00022679"/>
    </source>
</evidence>
<accession>A0A8J8Y9I7</accession>
<dbReference type="FunFam" id="3.40.50.2000:FF:000352">
    <property type="entry name" value="Glycosyltransferase"/>
    <property type="match status" value="1"/>
</dbReference>
<dbReference type="Proteomes" id="UP000251960">
    <property type="component" value="Chromosome 4"/>
</dbReference>
<dbReference type="EMBL" id="NCVQ01000005">
    <property type="protein sequence ID" value="PWZ29612.1"/>
    <property type="molecule type" value="Genomic_DNA"/>
</dbReference>
<dbReference type="InterPro" id="IPR035595">
    <property type="entry name" value="UDP_glycos_trans_CS"/>
</dbReference>
<gene>
    <name evidence="5" type="primary">UGT75L6_2</name>
    <name evidence="5" type="ORF">Zm00014a_033403</name>
</gene>
<evidence type="ECO:0000256" key="3">
    <source>
        <dbReference type="RuleBase" id="RU003718"/>
    </source>
</evidence>
<dbReference type="PANTHER" id="PTHR11926">
    <property type="entry name" value="GLUCOSYL/GLUCURONOSYL TRANSFERASES"/>
    <property type="match status" value="1"/>
</dbReference>
<evidence type="ECO:0000256" key="1">
    <source>
        <dbReference type="ARBA" id="ARBA00009995"/>
    </source>
</evidence>
<name>A0A8J8Y9I7_MAIZE</name>
<protein>
    <recommendedName>
        <fullName evidence="4">Glycosyltransferase</fullName>
        <ecNumber evidence="4">2.4.1.-</ecNumber>
    </recommendedName>
</protein>
<dbReference type="AlphaFoldDB" id="A0A8J8Y9I7"/>
<reference evidence="5" key="1">
    <citation type="journal article" date="2018" name="Nat. Genet.">
        <title>Extensive intraspecific gene order and gene structural variations between Mo17 and other maize genomes.</title>
        <authorList>
            <person name="Sun S."/>
            <person name="Zhou Y."/>
            <person name="Chen J."/>
            <person name="Shi J."/>
            <person name="Zhao H."/>
            <person name="Zhao H."/>
            <person name="Song W."/>
            <person name="Zhang M."/>
            <person name="Cui Y."/>
            <person name="Dong X."/>
            <person name="Liu H."/>
            <person name="Ma X."/>
            <person name="Jiao Y."/>
            <person name="Wang B."/>
            <person name="Wei X."/>
            <person name="Stein J.C."/>
            <person name="Glaubitz J.C."/>
            <person name="Lu F."/>
            <person name="Yu G."/>
            <person name="Liang C."/>
            <person name="Fengler K."/>
            <person name="Li B."/>
            <person name="Rafalski A."/>
            <person name="Schnable P.S."/>
            <person name="Ware D.H."/>
            <person name="Buckler E.S."/>
            <person name="Lai J."/>
        </authorList>
    </citation>
    <scope>NUCLEOTIDE SEQUENCE [LARGE SCALE GENOMIC DNA]</scope>
    <source>
        <tissue evidence="5">Seedling</tissue>
    </source>
</reference>
<dbReference type="PROSITE" id="PS00375">
    <property type="entry name" value="UDPGT"/>
    <property type="match status" value="1"/>
</dbReference>
<dbReference type="CDD" id="cd03784">
    <property type="entry name" value="GT1_Gtf-like"/>
    <property type="match status" value="1"/>
</dbReference>
<dbReference type="Pfam" id="PF00201">
    <property type="entry name" value="UDPGT"/>
    <property type="match status" value="1"/>
</dbReference>
<evidence type="ECO:0000313" key="5">
    <source>
        <dbReference type="EMBL" id="PWZ29612.1"/>
    </source>
</evidence>
<dbReference type="FunFam" id="3.40.50.2000:FF:000019">
    <property type="entry name" value="Glycosyltransferase"/>
    <property type="match status" value="1"/>
</dbReference>
<organism evidence="5">
    <name type="scientific">Zea mays</name>
    <name type="common">Maize</name>
    <dbReference type="NCBI Taxonomy" id="4577"/>
    <lineage>
        <taxon>Eukaryota</taxon>
        <taxon>Viridiplantae</taxon>
        <taxon>Streptophyta</taxon>
        <taxon>Embryophyta</taxon>
        <taxon>Tracheophyta</taxon>
        <taxon>Spermatophyta</taxon>
        <taxon>Magnoliopsida</taxon>
        <taxon>Liliopsida</taxon>
        <taxon>Poales</taxon>
        <taxon>Poaceae</taxon>
        <taxon>PACMAD clade</taxon>
        <taxon>Panicoideae</taxon>
        <taxon>Andropogonodae</taxon>
        <taxon>Andropogoneae</taxon>
        <taxon>Tripsacinae</taxon>
        <taxon>Zea</taxon>
    </lineage>
</organism>
<sequence>MAGEEHQQHSSHYGHHFLVVAYGMQGHVNPARALAHRLAKLSDVVGGCPILATLSVHVAAHRRMFPAQLDPDAAGEEDEEEASDGVISYVPHSDSFDDGSLPRTPEDWARRRRASRESLSAMLARFAGGGRPVTCVVCTLLVPAAVDAATRHGVPFAVYWIQPATVLAAAYHYFHGYGETVAAADPAHEVSLPGLRRPLRVRDFPSYLVDTTGSPLARSVVGMFRELFESVDRWRPKVLVNTFDELEAGVLSEMKRHLDVFAVGPMVAGAGGGSGSSGASNDEGRIHLYRHDDADRKRYMEWLGAQPESSVVYVSFGSIATHTLQQMEEVVQGLLQAGRPYLLAARSWHGLEDDGARRVLDNAAQSSGGRGTVVDWCDQPEVLAHPAVGCFVSHCGWNSTLEAVAAGVPLVGVPSLFDQPTNTYLVVEEWGVGVRGERDGEGVLAATELARCVELVMGQGTKATAIRERVKALREMAQQAARAGGPAERNLEDFVNSVGDSFRPVGISVAEKTDESRTCSSE</sequence>
<dbReference type="EC" id="2.4.1.-" evidence="4"/>
<dbReference type="SUPFAM" id="SSF53756">
    <property type="entry name" value="UDP-Glycosyltransferase/glycogen phosphorylase"/>
    <property type="match status" value="1"/>
</dbReference>
<dbReference type="Gene3D" id="3.40.50.2000">
    <property type="entry name" value="Glycogen Phosphorylase B"/>
    <property type="match status" value="2"/>
</dbReference>
<comment type="similarity">
    <text evidence="1 3">Belongs to the UDP-glycosyltransferase family.</text>
</comment>